<dbReference type="InterPro" id="IPR013083">
    <property type="entry name" value="Znf_RING/FYVE/PHD"/>
</dbReference>
<dbReference type="GO" id="GO:0008270">
    <property type="term" value="F:zinc ion binding"/>
    <property type="evidence" value="ECO:0007669"/>
    <property type="project" value="UniProtKB-KW"/>
</dbReference>
<dbReference type="InterPro" id="IPR050863">
    <property type="entry name" value="CenT-Element_Derived"/>
</dbReference>
<feature type="coiled-coil region" evidence="4">
    <location>
        <begin position="242"/>
        <end position="276"/>
    </location>
</feature>
<dbReference type="InterPro" id="IPR004875">
    <property type="entry name" value="DDE_SF_endonuclease_dom"/>
</dbReference>
<evidence type="ECO:0000313" key="7">
    <source>
        <dbReference type="EMBL" id="JAS79436.1"/>
    </source>
</evidence>
<keyword evidence="3" id="KW-0862">Zinc</keyword>
<proteinExistence type="predicted"/>
<evidence type="ECO:0000256" key="3">
    <source>
        <dbReference type="ARBA" id="ARBA00022833"/>
    </source>
</evidence>
<feature type="region of interest" description="Disordered" evidence="5">
    <location>
        <begin position="211"/>
        <end position="233"/>
    </location>
</feature>
<feature type="compositionally biased region" description="Low complexity" evidence="5">
    <location>
        <begin position="165"/>
        <end position="178"/>
    </location>
</feature>
<organism evidence="7">
    <name type="scientific">Homalodisca liturata</name>
    <dbReference type="NCBI Taxonomy" id="320908"/>
    <lineage>
        <taxon>Eukaryota</taxon>
        <taxon>Metazoa</taxon>
        <taxon>Ecdysozoa</taxon>
        <taxon>Arthropoda</taxon>
        <taxon>Hexapoda</taxon>
        <taxon>Insecta</taxon>
        <taxon>Pterygota</taxon>
        <taxon>Neoptera</taxon>
        <taxon>Paraneoptera</taxon>
        <taxon>Hemiptera</taxon>
        <taxon>Auchenorrhyncha</taxon>
        <taxon>Membracoidea</taxon>
        <taxon>Cicadellidae</taxon>
        <taxon>Cicadellinae</taxon>
        <taxon>Proconiini</taxon>
        <taxon>Homalodisca</taxon>
    </lineage>
</organism>
<evidence type="ECO:0000256" key="1">
    <source>
        <dbReference type="ARBA" id="ARBA00022723"/>
    </source>
</evidence>
<sequence>DNGWSNGELFVKFLNHFILNAKPTVDSPILLLVDNHRTHITLEAINLCRDNHIVMVGFPPHTTHRLQPLDVSFFGSLKTFYSQACDNFMVNNPGQTISDFKIGELLTIAYFKAATVGNAVSGFRSTGIEPYNPLVFDEHDFAASQTTDQNLDVGLDPSYNEDENPTIQSTTSNTTETPGEPEEETIELSERQETVGLVDCAPIPVKKNTSVFDFKPLPKGKPKDKKRKVQKLSSSIITSTPVKMCLEVKQEMKDEKERLKKKREELRASKVSKKLKFGPYKKRPRCMNTASTSKGSEVRCPGCEEKYSDPPVEEWIQCSKCSEWWHENCTSYEGGEFVCDYC</sequence>
<protein>
    <recommendedName>
        <fullName evidence="6">DDE-1 domain-containing protein</fullName>
    </recommendedName>
</protein>
<keyword evidence="2" id="KW-0863">Zinc-finger</keyword>
<evidence type="ECO:0000259" key="6">
    <source>
        <dbReference type="Pfam" id="PF03184"/>
    </source>
</evidence>
<dbReference type="InterPro" id="IPR019786">
    <property type="entry name" value="Zinc_finger_PHD-type_CS"/>
</dbReference>
<dbReference type="Gene3D" id="3.30.40.10">
    <property type="entry name" value="Zinc/RING finger domain, C3HC4 (zinc finger)"/>
    <property type="match status" value="1"/>
</dbReference>
<feature type="domain" description="DDE-1" evidence="6">
    <location>
        <begin position="1"/>
        <end position="97"/>
    </location>
</feature>
<dbReference type="GO" id="GO:0003677">
    <property type="term" value="F:DNA binding"/>
    <property type="evidence" value="ECO:0007669"/>
    <property type="project" value="TreeGrafter"/>
</dbReference>
<dbReference type="PANTHER" id="PTHR19303">
    <property type="entry name" value="TRANSPOSON"/>
    <property type="match status" value="1"/>
</dbReference>
<evidence type="ECO:0000256" key="2">
    <source>
        <dbReference type="ARBA" id="ARBA00022771"/>
    </source>
</evidence>
<dbReference type="SUPFAM" id="SSF57903">
    <property type="entry name" value="FYVE/PHD zinc finger"/>
    <property type="match status" value="1"/>
</dbReference>
<feature type="non-terminal residue" evidence="7">
    <location>
        <position position="1"/>
    </location>
</feature>
<keyword evidence="1" id="KW-0479">Metal-binding</keyword>
<name>A0A1B6HXM2_9HEMI</name>
<dbReference type="EMBL" id="GECU01028270">
    <property type="protein sequence ID" value="JAS79436.1"/>
    <property type="molecule type" value="Transcribed_RNA"/>
</dbReference>
<dbReference type="InterPro" id="IPR011011">
    <property type="entry name" value="Znf_FYVE_PHD"/>
</dbReference>
<dbReference type="Pfam" id="PF03184">
    <property type="entry name" value="DDE_1"/>
    <property type="match status" value="1"/>
</dbReference>
<dbReference type="PROSITE" id="PS01359">
    <property type="entry name" value="ZF_PHD_1"/>
    <property type="match status" value="1"/>
</dbReference>
<evidence type="ECO:0000256" key="4">
    <source>
        <dbReference type="SAM" id="Coils"/>
    </source>
</evidence>
<dbReference type="PANTHER" id="PTHR19303:SF74">
    <property type="entry name" value="POGO TRANSPOSABLE ELEMENT WITH KRAB DOMAIN"/>
    <property type="match status" value="1"/>
</dbReference>
<accession>A0A1B6HXM2</accession>
<feature type="region of interest" description="Disordered" evidence="5">
    <location>
        <begin position="150"/>
        <end position="186"/>
    </location>
</feature>
<reference evidence="7" key="1">
    <citation type="submission" date="2015-11" db="EMBL/GenBank/DDBJ databases">
        <title>De novo transcriptome assembly of four potential Pierce s Disease insect vectors from Arizona vineyards.</title>
        <authorList>
            <person name="Tassone E.E."/>
        </authorList>
    </citation>
    <scope>NUCLEOTIDE SEQUENCE</scope>
</reference>
<feature type="compositionally biased region" description="Basic residues" evidence="5">
    <location>
        <begin position="218"/>
        <end position="230"/>
    </location>
</feature>
<evidence type="ECO:0000256" key="5">
    <source>
        <dbReference type="SAM" id="MobiDB-lite"/>
    </source>
</evidence>
<keyword evidence="4" id="KW-0175">Coiled coil</keyword>
<gene>
    <name evidence="7" type="ORF">g.7424</name>
</gene>
<dbReference type="CDD" id="cd15517">
    <property type="entry name" value="PHD_TCF19_like"/>
    <property type="match status" value="1"/>
</dbReference>
<dbReference type="GO" id="GO:0005634">
    <property type="term" value="C:nucleus"/>
    <property type="evidence" value="ECO:0007669"/>
    <property type="project" value="TreeGrafter"/>
</dbReference>
<dbReference type="AlphaFoldDB" id="A0A1B6HXM2"/>